<reference evidence="8 9" key="1">
    <citation type="submission" date="2019-03" db="EMBL/GenBank/DDBJ databases">
        <title>Genomic Encyclopedia of Type Strains, Phase IV (KMG-IV): sequencing the most valuable type-strain genomes for metagenomic binning, comparative biology and taxonomic classification.</title>
        <authorList>
            <person name="Goeker M."/>
        </authorList>
    </citation>
    <scope>NUCLEOTIDE SEQUENCE [LARGE SCALE GENOMIC DNA]</scope>
    <source>
        <strain evidence="8 9">DSM 23344</strain>
    </source>
</reference>
<evidence type="ECO:0000256" key="5">
    <source>
        <dbReference type="ARBA" id="ARBA00023136"/>
    </source>
</evidence>
<organism evidence="8 9">
    <name type="scientific">Chromatocurvus halotolerans</name>
    <dbReference type="NCBI Taxonomy" id="1132028"/>
    <lineage>
        <taxon>Bacteria</taxon>
        <taxon>Pseudomonadati</taxon>
        <taxon>Pseudomonadota</taxon>
        <taxon>Gammaproteobacteria</taxon>
        <taxon>Cellvibrionales</taxon>
        <taxon>Halieaceae</taxon>
        <taxon>Chromatocurvus</taxon>
    </lineage>
</organism>
<accession>A0A4R2KSD3</accession>
<feature type="transmembrane region" description="Helical" evidence="6">
    <location>
        <begin position="91"/>
        <end position="111"/>
    </location>
</feature>
<dbReference type="EMBL" id="SLWX01000003">
    <property type="protein sequence ID" value="TCO77251.1"/>
    <property type="molecule type" value="Genomic_DNA"/>
</dbReference>
<dbReference type="PANTHER" id="PTHR32322">
    <property type="entry name" value="INNER MEMBRANE TRANSPORTER"/>
    <property type="match status" value="1"/>
</dbReference>
<feature type="transmembrane region" description="Helical" evidence="6">
    <location>
        <begin position="244"/>
        <end position="261"/>
    </location>
</feature>
<keyword evidence="3 6" id="KW-0812">Transmembrane</keyword>
<evidence type="ECO:0000313" key="9">
    <source>
        <dbReference type="Proteomes" id="UP000294980"/>
    </source>
</evidence>
<keyword evidence="9" id="KW-1185">Reference proteome</keyword>
<comment type="caution">
    <text evidence="8">The sequence shown here is derived from an EMBL/GenBank/DDBJ whole genome shotgun (WGS) entry which is preliminary data.</text>
</comment>
<evidence type="ECO:0000256" key="3">
    <source>
        <dbReference type="ARBA" id="ARBA00022692"/>
    </source>
</evidence>
<dbReference type="InterPro" id="IPR037185">
    <property type="entry name" value="EmrE-like"/>
</dbReference>
<evidence type="ECO:0000256" key="2">
    <source>
        <dbReference type="ARBA" id="ARBA00007362"/>
    </source>
</evidence>
<dbReference type="SUPFAM" id="SSF103481">
    <property type="entry name" value="Multidrug resistance efflux transporter EmrE"/>
    <property type="match status" value="2"/>
</dbReference>
<dbReference type="Proteomes" id="UP000294980">
    <property type="component" value="Unassembled WGS sequence"/>
</dbReference>
<dbReference type="InterPro" id="IPR050638">
    <property type="entry name" value="AA-Vitamin_Transporters"/>
</dbReference>
<feature type="transmembrane region" description="Helical" evidence="6">
    <location>
        <begin position="7"/>
        <end position="25"/>
    </location>
</feature>
<evidence type="ECO:0000256" key="6">
    <source>
        <dbReference type="SAM" id="Phobius"/>
    </source>
</evidence>
<feature type="transmembrane region" description="Helical" evidence="6">
    <location>
        <begin position="267"/>
        <end position="285"/>
    </location>
</feature>
<proteinExistence type="inferred from homology"/>
<dbReference type="PANTHER" id="PTHR32322:SF2">
    <property type="entry name" value="EAMA DOMAIN-CONTAINING PROTEIN"/>
    <property type="match status" value="1"/>
</dbReference>
<feature type="transmembrane region" description="Helical" evidence="6">
    <location>
        <begin position="118"/>
        <end position="137"/>
    </location>
</feature>
<name>A0A4R2KSD3_9GAMM</name>
<sequence length="291" mass="31473">MNTTFLYIYTVLVWGSTWIAIKYQLGDISPMVSIAHRSGLSALLMLAVMLPARRLTRLSPRDHLFVLAQGLSMFSVNYLFIYAAAGELTSGLIAVVFSTMVILNIINGALFMGVPVSGAVVVGAVLGLVGMACVFLPELRALDFSPAAVRALVLCALGTLCASAGNIIAVRNHRQKLPVLTCNVWGMFYGSLALYLLAGLRGETIGIAWTAEYIGSLLYLSVFGSVLAFWAYVTLIGRIGPDRASYTTLLFPIVALLISTVLEGFQWTLWALVGLCLVLSGNWIAMRRNRV</sequence>
<comment type="subcellular location">
    <subcellularLocation>
        <location evidence="1">Membrane</location>
        <topology evidence="1">Multi-pass membrane protein</topology>
    </subcellularLocation>
</comment>
<feature type="domain" description="EamA" evidence="7">
    <location>
        <begin position="5"/>
        <end position="135"/>
    </location>
</feature>
<keyword evidence="5 6" id="KW-0472">Membrane</keyword>
<dbReference type="Pfam" id="PF00892">
    <property type="entry name" value="EamA"/>
    <property type="match status" value="2"/>
</dbReference>
<feature type="transmembrane region" description="Helical" evidence="6">
    <location>
        <begin position="64"/>
        <end position="85"/>
    </location>
</feature>
<comment type="similarity">
    <text evidence="2">Belongs to the EamA transporter family.</text>
</comment>
<evidence type="ECO:0000256" key="4">
    <source>
        <dbReference type="ARBA" id="ARBA00022989"/>
    </source>
</evidence>
<evidence type="ECO:0000256" key="1">
    <source>
        <dbReference type="ARBA" id="ARBA00004141"/>
    </source>
</evidence>
<gene>
    <name evidence="8" type="ORF">EV688_103266</name>
</gene>
<protein>
    <submittedName>
        <fullName evidence="8">EamA-like transporter family protein</fullName>
    </submittedName>
</protein>
<feature type="transmembrane region" description="Helical" evidence="6">
    <location>
        <begin position="177"/>
        <end position="197"/>
    </location>
</feature>
<feature type="domain" description="EamA" evidence="7">
    <location>
        <begin position="153"/>
        <end position="284"/>
    </location>
</feature>
<feature type="transmembrane region" description="Helical" evidence="6">
    <location>
        <begin position="217"/>
        <end position="237"/>
    </location>
</feature>
<keyword evidence="4 6" id="KW-1133">Transmembrane helix</keyword>
<dbReference type="AlphaFoldDB" id="A0A4R2KSD3"/>
<evidence type="ECO:0000313" key="8">
    <source>
        <dbReference type="EMBL" id="TCO77251.1"/>
    </source>
</evidence>
<evidence type="ECO:0000259" key="7">
    <source>
        <dbReference type="Pfam" id="PF00892"/>
    </source>
</evidence>
<dbReference type="RefSeq" id="WP_117317071.1">
    <property type="nucleotide sequence ID" value="NZ_QQSW01000008.1"/>
</dbReference>
<dbReference type="GO" id="GO:0016020">
    <property type="term" value="C:membrane"/>
    <property type="evidence" value="ECO:0007669"/>
    <property type="project" value="UniProtKB-SubCell"/>
</dbReference>
<feature type="transmembrane region" description="Helical" evidence="6">
    <location>
        <begin position="31"/>
        <end position="52"/>
    </location>
</feature>
<dbReference type="OrthoDB" id="2352272at2"/>
<dbReference type="InterPro" id="IPR000620">
    <property type="entry name" value="EamA_dom"/>
</dbReference>
<feature type="transmembrane region" description="Helical" evidence="6">
    <location>
        <begin position="149"/>
        <end position="170"/>
    </location>
</feature>